<evidence type="ECO:0000256" key="2">
    <source>
        <dbReference type="SAM" id="SignalP"/>
    </source>
</evidence>
<dbReference type="AlphaFoldDB" id="A0A0X1T2D0"/>
<gene>
    <name evidence="3" type="ORF">AWM79_13245</name>
</gene>
<keyword evidence="4" id="KW-1185">Reference proteome</keyword>
<keyword evidence="2" id="KW-0732">Signal</keyword>
<protein>
    <submittedName>
        <fullName evidence="3">Uncharacterized protein</fullName>
    </submittedName>
</protein>
<proteinExistence type="predicted"/>
<feature type="region of interest" description="Disordered" evidence="1">
    <location>
        <begin position="26"/>
        <end position="51"/>
    </location>
</feature>
<name>A0A0X1T2D0_PSEAA</name>
<evidence type="ECO:0000313" key="4">
    <source>
        <dbReference type="Proteomes" id="UP000063229"/>
    </source>
</evidence>
<accession>A0A0X1T2D0</accession>
<feature type="signal peptide" evidence="2">
    <location>
        <begin position="1"/>
        <end position="24"/>
    </location>
</feature>
<dbReference type="Proteomes" id="UP000063229">
    <property type="component" value="Chromosome"/>
</dbReference>
<evidence type="ECO:0000313" key="3">
    <source>
        <dbReference type="EMBL" id="AMB86213.1"/>
    </source>
</evidence>
<evidence type="ECO:0000256" key="1">
    <source>
        <dbReference type="SAM" id="MobiDB-lite"/>
    </source>
</evidence>
<dbReference type="EMBL" id="CP014135">
    <property type="protein sequence ID" value="AMB86213.1"/>
    <property type="molecule type" value="Genomic_DNA"/>
</dbReference>
<sequence>MSNYTALCVFAVALSIIVQETTLAAQAEPGTGTAPTDKSEQDPRQGWSEDSACDTGAILRFTVQRATEQREDDDTALKVADGDRVRESVRPTNLANWDHRANTHVCPQDATVQGAVTKSDSEVRNAAPRHTLQTCCRF</sequence>
<reference evidence="3 4" key="1">
    <citation type="submission" date="2016-01" db="EMBL/GenBank/DDBJ databases">
        <authorList>
            <person name="McClelland M."/>
            <person name="Jain A."/>
            <person name="Saraogi P."/>
            <person name="Mendelson R."/>
            <person name="Westerman R."/>
            <person name="SanMiguel P."/>
            <person name="Csonka L."/>
        </authorList>
    </citation>
    <scope>NUCLEOTIDE SEQUENCE [LARGE SCALE GENOMIC DNA]</scope>
    <source>
        <strain evidence="3 4">NCPPB 2472</strain>
    </source>
</reference>
<dbReference type="KEGG" id="pagb:AWM79_13245"/>
<dbReference type="RefSeq" id="WP_017132159.1">
    <property type="nucleotide sequence ID" value="NZ_CP014135.1"/>
</dbReference>
<feature type="chain" id="PRO_5043926716" evidence="2">
    <location>
        <begin position="25"/>
        <end position="138"/>
    </location>
</feature>
<organism evidence="3 4">
    <name type="scientific">Pseudomonas agarici</name>
    <dbReference type="NCBI Taxonomy" id="46677"/>
    <lineage>
        <taxon>Bacteria</taxon>
        <taxon>Pseudomonadati</taxon>
        <taxon>Pseudomonadota</taxon>
        <taxon>Gammaproteobacteria</taxon>
        <taxon>Pseudomonadales</taxon>
        <taxon>Pseudomonadaceae</taxon>
        <taxon>Pseudomonas</taxon>
    </lineage>
</organism>